<evidence type="ECO:0000313" key="15">
    <source>
        <dbReference type="Proteomes" id="UP000078503"/>
    </source>
</evidence>
<dbReference type="GO" id="GO:0005886">
    <property type="term" value="C:plasma membrane"/>
    <property type="evidence" value="ECO:0007669"/>
    <property type="project" value="UniProtKB-SubCell"/>
</dbReference>
<evidence type="ECO:0000259" key="13">
    <source>
        <dbReference type="PROSITE" id="PS50885"/>
    </source>
</evidence>
<keyword evidence="2" id="KW-1003">Cell membrane</keyword>
<comment type="subcellular location">
    <subcellularLocation>
        <location evidence="1">Cell membrane</location>
        <topology evidence="1">Multi-pass membrane protein</topology>
    </subcellularLocation>
</comment>
<feature type="domain" description="Methyl-accepting transducer" evidence="12">
    <location>
        <begin position="355"/>
        <end position="591"/>
    </location>
</feature>
<keyword evidence="3" id="KW-0145">Chemotaxis</keyword>
<evidence type="ECO:0000256" key="4">
    <source>
        <dbReference type="ARBA" id="ARBA00022692"/>
    </source>
</evidence>
<dbReference type="InterPro" id="IPR033479">
    <property type="entry name" value="dCache_1"/>
</dbReference>
<dbReference type="PANTHER" id="PTHR32089">
    <property type="entry name" value="METHYL-ACCEPTING CHEMOTAXIS PROTEIN MCPB"/>
    <property type="match status" value="1"/>
</dbReference>
<dbReference type="CDD" id="cd11386">
    <property type="entry name" value="MCP_signal"/>
    <property type="match status" value="1"/>
</dbReference>
<dbReference type="RefSeq" id="WP_068335299.1">
    <property type="nucleotide sequence ID" value="NZ_LVHF01000033.1"/>
</dbReference>
<comment type="similarity">
    <text evidence="8">Belongs to the methyl-accepting chemotaxis (MCP) protein family.</text>
</comment>
<dbReference type="SMART" id="SM00283">
    <property type="entry name" value="MA"/>
    <property type="match status" value="1"/>
</dbReference>
<feature type="transmembrane region" description="Helical" evidence="11">
    <location>
        <begin position="277"/>
        <end position="299"/>
    </location>
</feature>
<evidence type="ECO:0000256" key="5">
    <source>
        <dbReference type="ARBA" id="ARBA00022989"/>
    </source>
</evidence>
<dbReference type="EMBL" id="LVHF01000033">
    <property type="protein sequence ID" value="OAN11140.1"/>
    <property type="molecule type" value="Genomic_DNA"/>
</dbReference>
<evidence type="ECO:0000256" key="8">
    <source>
        <dbReference type="ARBA" id="ARBA00029447"/>
    </source>
</evidence>
<evidence type="ECO:0000256" key="6">
    <source>
        <dbReference type="ARBA" id="ARBA00023136"/>
    </source>
</evidence>
<dbReference type="Pfam" id="PF02743">
    <property type="entry name" value="dCache_1"/>
    <property type="match status" value="1"/>
</dbReference>
<evidence type="ECO:0000313" key="14">
    <source>
        <dbReference type="EMBL" id="OAN11140.1"/>
    </source>
</evidence>
<evidence type="ECO:0000256" key="9">
    <source>
        <dbReference type="PROSITE-ProRule" id="PRU00284"/>
    </source>
</evidence>
<dbReference type="STRING" id="858640.A3K86_19435"/>
<keyword evidence="5 11" id="KW-1133">Transmembrane helix</keyword>
<feature type="region of interest" description="Disordered" evidence="10">
    <location>
        <begin position="356"/>
        <end position="377"/>
    </location>
</feature>
<evidence type="ECO:0000256" key="2">
    <source>
        <dbReference type="ARBA" id="ARBA00022475"/>
    </source>
</evidence>
<evidence type="ECO:0000256" key="10">
    <source>
        <dbReference type="SAM" id="MobiDB-lite"/>
    </source>
</evidence>
<dbReference type="InterPro" id="IPR003660">
    <property type="entry name" value="HAMP_dom"/>
</dbReference>
<evidence type="ECO:0000256" key="3">
    <source>
        <dbReference type="ARBA" id="ARBA00022500"/>
    </source>
</evidence>
<dbReference type="GO" id="GO:0007165">
    <property type="term" value="P:signal transduction"/>
    <property type="evidence" value="ECO:0007669"/>
    <property type="project" value="UniProtKB-KW"/>
</dbReference>
<dbReference type="SMART" id="SM00304">
    <property type="entry name" value="HAMP"/>
    <property type="match status" value="2"/>
</dbReference>
<sequence length="627" mass="67497">MNLTLRQKLAVSASIAIILGGLVVTALSFISSLGRLDQDLSDRLKGVASAYNHYVQDWLDAKGTALSAMPTSIASDSTLSHLSQVRDSGKFDNVFLAFDDGSQVNANKVVLPPGNNDPRQWHWYQNAIKLNGQVTVENPTVAAATGAIVVSMGKAINIFDRQAVLGADVEMVDIIKQLDEVILPGEGYMFIVNDQGNVFAHADTSLLNKPVNAKDSDLTYDLLKRLAMTDQVSLQNITGKESYVFVSPIHGTNLNTVIVVDYDSVVAPLYQSLYSQLFTTLVAVVICAFLFNMLCAYLFKPLQLVSDALAKIAQGGGDLTQRINIDTEDEVGDLARNFNRFVASLQTLIGHIRSQGEELNHTSEEAQKRAEHSANELGRQQEEITLVATAVTEMASATQEIASHAEQTARAAQDSTTHTTTGHALVTQSRESINNLATEVNEATQVISELNSHAQGINSILSTIQGIAEQTNLLALNAAIEAARAGEQGRGFAVVADEVRVLSQRTHTSTEEIQSMIATLQTTTTKAVSLMETSTQLAQCSVDDAVQATSALEQINNSVALISDMATQIATAAEEQTHVTDEITQNTTTIKDVTDQLALDSQSSREQAQHLSTQAQALNDKVAAFVV</sequence>
<dbReference type="Proteomes" id="UP000078503">
    <property type="component" value="Unassembled WGS sequence"/>
</dbReference>
<dbReference type="Pfam" id="PF00672">
    <property type="entry name" value="HAMP"/>
    <property type="match status" value="1"/>
</dbReference>
<comment type="caution">
    <text evidence="14">The sequence shown here is derived from an EMBL/GenBank/DDBJ whole genome shotgun (WGS) entry which is preliminary data.</text>
</comment>
<evidence type="ECO:0000259" key="12">
    <source>
        <dbReference type="PROSITE" id="PS50111"/>
    </source>
</evidence>
<proteinExistence type="inferred from homology"/>
<keyword evidence="15" id="KW-1185">Reference proteome</keyword>
<dbReference type="InterPro" id="IPR004089">
    <property type="entry name" value="MCPsignal_dom"/>
</dbReference>
<name>A0A178K1F7_9GAMM</name>
<feature type="domain" description="HAMP" evidence="13">
    <location>
        <begin position="296"/>
        <end position="350"/>
    </location>
</feature>
<accession>A0A178K1F7</accession>
<organism evidence="14 15">
    <name type="scientific">Photobacterium jeanii</name>
    <dbReference type="NCBI Taxonomy" id="858640"/>
    <lineage>
        <taxon>Bacteria</taxon>
        <taxon>Pseudomonadati</taxon>
        <taxon>Pseudomonadota</taxon>
        <taxon>Gammaproteobacteria</taxon>
        <taxon>Vibrionales</taxon>
        <taxon>Vibrionaceae</taxon>
        <taxon>Photobacterium</taxon>
    </lineage>
</organism>
<dbReference type="Pfam" id="PF00015">
    <property type="entry name" value="MCPsignal"/>
    <property type="match status" value="1"/>
</dbReference>
<dbReference type="Gene3D" id="3.30.450.20">
    <property type="entry name" value="PAS domain"/>
    <property type="match status" value="2"/>
</dbReference>
<dbReference type="CDD" id="cd12912">
    <property type="entry name" value="PDC2_MCP_like"/>
    <property type="match status" value="1"/>
</dbReference>
<dbReference type="CDD" id="cd06225">
    <property type="entry name" value="HAMP"/>
    <property type="match status" value="1"/>
</dbReference>
<dbReference type="CDD" id="cd18773">
    <property type="entry name" value="PDC1_HK_sensor"/>
    <property type="match status" value="1"/>
</dbReference>
<dbReference type="Gene3D" id="1.10.287.950">
    <property type="entry name" value="Methyl-accepting chemotaxis protein"/>
    <property type="match status" value="1"/>
</dbReference>
<evidence type="ECO:0000256" key="1">
    <source>
        <dbReference type="ARBA" id="ARBA00004651"/>
    </source>
</evidence>
<reference evidence="14 15" key="1">
    <citation type="submission" date="2016-03" db="EMBL/GenBank/DDBJ databases">
        <title>Photobacterium proteolyticum sp. nov. a protease producing bacterium isolated from ocean sediments of Laizhou Bay.</title>
        <authorList>
            <person name="Li Y."/>
        </authorList>
    </citation>
    <scope>NUCLEOTIDE SEQUENCE [LARGE SCALE GENOMIC DNA]</scope>
    <source>
        <strain evidence="14 15">R-40508</strain>
    </source>
</reference>
<dbReference type="GO" id="GO:0006935">
    <property type="term" value="P:chemotaxis"/>
    <property type="evidence" value="ECO:0007669"/>
    <property type="project" value="UniProtKB-KW"/>
</dbReference>
<evidence type="ECO:0000256" key="7">
    <source>
        <dbReference type="ARBA" id="ARBA00023224"/>
    </source>
</evidence>
<dbReference type="PROSITE" id="PS50111">
    <property type="entry name" value="CHEMOTAXIS_TRANSDUC_2"/>
    <property type="match status" value="1"/>
</dbReference>
<dbReference type="PROSITE" id="PS50885">
    <property type="entry name" value="HAMP"/>
    <property type="match status" value="1"/>
</dbReference>
<keyword evidence="6 11" id="KW-0472">Membrane</keyword>
<keyword evidence="7 9" id="KW-0807">Transducer</keyword>
<dbReference type="AlphaFoldDB" id="A0A178K1F7"/>
<keyword evidence="4 11" id="KW-0812">Transmembrane</keyword>
<dbReference type="PANTHER" id="PTHR32089:SF117">
    <property type="entry name" value="METHYL ACCEPTING SENSORY TRANSDUCER WITH CACHE_1 SMALL MOLECULE BINDING DOMAIN"/>
    <property type="match status" value="1"/>
</dbReference>
<evidence type="ECO:0000256" key="11">
    <source>
        <dbReference type="SAM" id="Phobius"/>
    </source>
</evidence>
<gene>
    <name evidence="14" type="ORF">A3K86_19435</name>
</gene>
<feature type="transmembrane region" description="Helical" evidence="11">
    <location>
        <begin position="12"/>
        <end position="33"/>
    </location>
</feature>
<dbReference type="FunFam" id="1.10.287.950:FF:000001">
    <property type="entry name" value="Methyl-accepting chemotaxis sensory transducer"/>
    <property type="match status" value="1"/>
</dbReference>
<protein>
    <submittedName>
        <fullName evidence="14">Chemotaxis protein</fullName>
    </submittedName>
</protein>
<dbReference type="SUPFAM" id="SSF58104">
    <property type="entry name" value="Methyl-accepting chemotaxis protein (MCP) signaling domain"/>
    <property type="match status" value="1"/>
</dbReference>